<organism evidence="1 2">
    <name type="scientific">Lactobacillus hominis DSM 23910 = CRBIP 24.179</name>
    <dbReference type="NCBI Taxonomy" id="1423758"/>
    <lineage>
        <taxon>Bacteria</taxon>
        <taxon>Bacillati</taxon>
        <taxon>Bacillota</taxon>
        <taxon>Bacilli</taxon>
        <taxon>Lactobacillales</taxon>
        <taxon>Lactobacillaceae</taxon>
        <taxon>Lactobacillus</taxon>
    </lineage>
</organism>
<keyword evidence="2" id="KW-1185">Reference proteome</keyword>
<gene>
    <name evidence="1" type="ORF">BN55_03285</name>
</gene>
<name>I7L4T1_9LACO</name>
<dbReference type="RefSeq" id="WP_008469520.1">
    <property type="nucleotide sequence ID" value="NZ_AYZP01000001.1"/>
</dbReference>
<accession>I7L4T1</accession>
<evidence type="ECO:0000313" key="2">
    <source>
        <dbReference type="Proteomes" id="UP000009320"/>
    </source>
</evidence>
<protein>
    <submittedName>
        <fullName evidence="1">Uncharacterized protein</fullName>
    </submittedName>
</protein>
<dbReference type="PATRIC" id="fig|1423758.3.peg.291"/>
<comment type="caution">
    <text evidence="1">The sequence shown here is derived from an EMBL/GenBank/DDBJ whole genome shotgun (WGS) entry which is preliminary data.</text>
</comment>
<dbReference type="STRING" id="1423758.FC41_GL000288"/>
<evidence type="ECO:0000313" key="1">
    <source>
        <dbReference type="EMBL" id="CCI80947.1"/>
    </source>
</evidence>
<proteinExistence type="predicted"/>
<dbReference type="GeneID" id="82846235"/>
<dbReference type="Proteomes" id="UP000009320">
    <property type="component" value="Unassembled WGS sequence"/>
</dbReference>
<reference evidence="1 2" key="1">
    <citation type="submission" date="2012-06" db="EMBL/GenBank/DDBJ databases">
        <title>Draft Genome Sequence of Lactobacillus hominis Strain CRBIP 24.179T, isolated from human intestine.</title>
        <authorList>
            <person name="Cousin S."/>
            <person name="Ma L."/>
            <person name="Bizet C."/>
            <person name="Loux V."/>
            <person name="Bouchier C."/>
            <person name="Clermont D."/>
            <person name="Creno S."/>
        </authorList>
    </citation>
    <scope>NUCLEOTIDE SEQUENCE [LARGE SCALE GENOMIC DNA]</scope>
    <source>
        <strain evidence="2">CRBIP 24.179T</strain>
    </source>
</reference>
<sequence>MCFRYNCSFIILIESDALDGKNLRARVKANKKWDNKNKDRKQYLNQRSVAKNFILKKATKEDLKSIEQYITDRKNQLGL</sequence>
<dbReference type="EMBL" id="CAKE01000001">
    <property type="protein sequence ID" value="CCI80947.1"/>
    <property type="molecule type" value="Genomic_DNA"/>
</dbReference>
<dbReference type="AlphaFoldDB" id="I7L4T1"/>